<proteinExistence type="predicted"/>
<evidence type="ECO:0000313" key="1">
    <source>
        <dbReference type="EMBL" id="MBP1933216.1"/>
    </source>
</evidence>
<comment type="caution">
    <text evidence="1">The sequence shown here is derived from an EMBL/GenBank/DDBJ whole genome shotgun (WGS) entry which is preliminary data.</text>
</comment>
<reference evidence="1 2" key="1">
    <citation type="submission" date="2021-03" db="EMBL/GenBank/DDBJ databases">
        <title>Genomic Encyclopedia of Type Strains, Phase IV (KMG-IV): sequencing the most valuable type-strain genomes for metagenomic binning, comparative biology and taxonomic classification.</title>
        <authorList>
            <person name="Goeker M."/>
        </authorList>
    </citation>
    <scope>NUCLEOTIDE SEQUENCE [LARGE SCALE GENOMIC DNA]</scope>
    <source>
        <strain evidence="1 2">DSM 24738</strain>
    </source>
</reference>
<sequence length="209" mass="23775">MNKNLTEIVFLLDRSGSMAGLESDTIGGFNAFIEKQSRIEGETIVTTVLFDERYEILWNGVHVNKVKLTDKEYFVRGLTALLDAVGKTILDVGHRLSKSGEEERPGKVIFVITTDGMENASREFTYDKVKELIKHQQQKYGWEFIFLGANINVMEEANRIGISEEYAYRFETSEIGIEEMYTIVSEAVCERRQAANNKHFIDDSLKGEG</sequence>
<dbReference type="CDD" id="cd00198">
    <property type="entry name" value="vWFA"/>
    <property type="match status" value="1"/>
</dbReference>
<dbReference type="SUPFAM" id="SSF53300">
    <property type="entry name" value="vWA-like"/>
    <property type="match status" value="1"/>
</dbReference>
<dbReference type="EMBL" id="JAGGKT010000010">
    <property type="protein sequence ID" value="MBP1933216.1"/>
    <property type="molecule type" value="Genomic_DNA"/>
</dbReference>
<keyword evidence="2" id="KW-1185">Reference proteome</keyword>
<gene>
    <name evidence="1" type="ORF">J2Z37_003229</name>
</gene>
<dbReference type="Proteomes" id="UP001519343">
    <property type="component" value="Unassembled WGS sequence"/>
</dbReference>
<name>A0ABS4GSK0_9BACL</name>
<accession>A0ABS4GSK0</accession>
<dbReference type="InterPro" id="IPR036465">
    <property type="entry name" value="vWFA_dom_sf"/>
</dbReference>
<dbReference type="RefSeq" id="WP_209811235.1">
    <property type="nucleotide sequence ID" value="NZ_JAGGKT010000010.1"/>
</dbReference>
<organism evidence="1 2">
    <name type="scientific">Ammoniphilus resinae</name>
    <dbReference type="NCBI Taxonomy" id="861532"/>
    <lineage>
        <taxon>Bacteria</taxon>
        <taxon>Bacillati</taxon>
        <taxon>Bacillota</taxon>
        <taxon>Bacilli</taxon>
        <taxon>Bacillales</taxon>
        <taxon>Paenibacillaceae</taxon>
        <taxon>Aneurinibacillus group</taxon>
        <taxon>Ammoniphilus</taxon>
    </lineage>
</organism>
<dbReference type="Gene3D" id="3.40.50.410">
    <property type="entry name" value="von Willebrand factor, type A domain"/>
    <property type="match status" value="1"/>
</dbReference>
<protein>
    <submittedName>
        <fullName evidence="1">Uncharacterized protein YegL</fullName>
    </submittedName>
</protein>
<evidence type="ECO:0000313" key="2">
    <source>
        <dbReference type="Proteomes" id="UP001519343"/>
    </source>
</evidence>